<dbReference type="Proteomes" id="UP000282060">
    <property type="component" value="Unassembled WGS sequence"/>
</dbReference>
<dbReference type="AlphaFoldDB" id="A0A431WGX2"/>
<name>A0A431WGX2_9GAMM</name>
<keyword evidence="4" id="KW-1185">Reference proteome</keyword>
<dbReference type="GO" id="GO:0009055">
    <property type="term" value="F:electron transfer activity"/>
    <property type="evidence" value="ECO:0007669"/>
    <property type="project" value="TreeGrafter"/>
</dbReference>
<protein>
    <submittedName>
        <fullName evidence="3">Flavodoxin family protein</fullName>
    </submittedName>
</protein>
<dbReference type="Pfam" id="PF02525">
    <property type="entry name" value="Flavodoxin_2"/>
    <property type="match status" value="1"/>
</dbReference>
<organism evidence="3 4">
    <name type="scientific">Shewanella atlantica</name>
    <dbReference type="NCBI Taxonomy" id="271099"/>
    <lineage>
        <taxon>Bacteria</taxon>
        <taxon>Pseudomonadati</taxon>
        <taxon>Pseudomonadota</taxon>
        <taxon>Gammaproteobacteria</taxon>
        <taxon>Alteromonadales</taxon>
        <taxon>Shewanellaceae</taxon>
        <taxon>Shewanella</taxon>
    </lineage>
</organism>
<dbReference type="RefSeq" id="WP_126504226.1">
    <property type="nucleotide sequence ID" value="NZ_RXNV01000001.1"/>
</dbReference>
<evidence type="ECO:0000259" key="2">
    <source>
        <dbReference type="Pfam" id="PF02525"/>
    </source>
</evidence>
<proteinExistence type="predicted"/>
<keyword evidence="1" id="KW-0560">Oxidoreductase</keyword>
<gene>
    <name evidence="3" type="ORF">EKG39_03435</name>
</gene>
<dbReference type="EMBL" id="RXNV01000001">
    <property type="protein sequence ID" value="RTR34725.1"/>
    <property type="molecule type" value="Genomic_DNA"/>
</dbReference>
<dbReference type="Gene3D" id="3.40.50.360">
    <property type="match status" value="1"/>
</dbReference>
<dbReference type="PANTHER" id="PTHR47307">
    <property type="entry name" value="GLUTATHIONE-REGULATED POTASSIUM-EFFLUX SYSTEM ANCILLARY PROTEIN KEFG"/>
    <property type="match status" value="1"/>
</dbReference>
<dbReference type="GO" id="GO:0003955">
    <property type="term" value="F:NAD(P)H dehydrogenase (quinone) activity"/>
    <property type="evidence" value="ECO:0007669"/>
    <property type="project" value="TreeGrafter"/>
</dbReference>
<sequence>MSKVVVISGHPNLNESMANSKIIQILSSLNNTHVRCLDDLYPDYKIDIQAEQAALIDADLIIFQFPLYWSTYPAIMKKWFDDVFTYNFAFGPEGDKLKNKKVILSITAGATAESYSEGDFNFMPLDDYLESALHPLKAAQVDLVDSIVTFNMNSDVNEGGNVDTVNRLVVEHADRVKAAITHTVNR</sequence>
<dbReference type="GO" id="GO:0010181">
    <property type="term" value="F:FMN binding"/>
    <property type="evidence" value="ECO:0007669"/>
    <property type="project" value="TreeGrafter"/>
</dbReference>
<dbReference type="PANTHER" id="PTHR47307:SF1">
    <property type="entry name" value="GLUTATHIONE-REGULATED POTASSIUM-EFFLUX SYSTEM ANCILLARY PROTEIN KEFG"/>
    <property type="match status" value="1"/>
</dbReference>
<reference evidence="3 4" key="1">
    <citation type="submission" date="2018-12" db="EMBL/GenBank/DDBJ databases">
        <authorList>
            <person name="Yu L."/>
        </authorList>
    </citation>
    <scope>NUCLEOTIDE SEQUENCE [LARGE SCALE GENOMIC DNA]</scope>
    <source>
        <strain evidence="3 4">HAW-EB5</strain>
    </source>
</reference>
<evidence type="ECO:0000313" key="3">
    <source>
        <dbReference type="EMBL" id="RTR34725.1"/>
    </source>
</evidence>
<dbReference type="InterPro" id="IPR046980">
    <property type="entry name" value="KefG/KefF"/>
</dbReference>
<feature type="domain" description="Flavodoxin-like fold" evidence="2">
    <location>
        <begin position="2"/>
        <end position="154"/>
    </location>
</feature>
<comment type="caution">
    <text evidence="3">The sequence shown here is derived from an EMBL/GenBank/DDBJ whole genome shotgun (WGS) entry which is preliminary data.</text>
</comment>
<dbReference type="OrthoDB" id="9798454at2"/>
<dbReference type="InterPro" id="IPR003680">
    <property type="entry name" value="Flavodoxin_fold"/>
</dbReference>
<evidence type="ECO:0000256" key="1">
    <source>
        <dbReference type="ARBA" id="ARBA00023002"/>
    </source>
</evidence>
<accession>A0A431WGX2</accession>
<dbReference type="InterPro" id="IPR029039">
    <property type="entry name" value="Flavoprotein-like_sf"/>
</dbReference>
<dbReference type="SUPFAM" id="SSF52218">
    <property type="entry name" value="Flavoproteins"/>
    <property type="match status" value="1"/>
</dbReference>
<evidence type="ECO:0000313" key="4">
    <source>
        <dbReference type="Proteomes" id="UP000282060"/>
    </source>
</evidence>